<evidence type="ECO:0000256" key="2">
    <source>
        <dbReference type="ARBA" id="ARBA00022475"/>
    </source>
</evidence>
<evidence type="ECO:0000256" key="3">
    <source>
        <dbReference type="ARBA" id="ARBA00022692"/>
    </source>
</evidence>
<dbReference type="InterPro" id="IPR015414">
    <property type="entry name" value="TMEM64"/>
</dbReference>
<comment type="similarity">
    <text evidence="6">Belongs to the TVP38/TMEM64 family.</text>
</comment>
<dbReference type="PANTHER" id="PTHR12677">
    <property type="entry name" value="GOLGI APPARATUS MEMBRANE PROTEIN TVP38-RELATED"/>
    <property type="match status" value="1"/>
</dbReference>
<dbReference type="RefSeq" id="WP_015493833.1">
    <property type="nucleotide sequence ID" value="NC_020908.1"/>
</dbReference>
<keyword evidence="4 6" id="KW-1133">Transmembrane helix</keyword>
<evidence type="ECO:0000313" key="8">
    <source>
        <dbReference type="EMBL" id="AGI70597.1"/>
    </source>
</evidence>
<protein>
    <recommendedName>
        <fullName evidence="6">TVP38/TMEM64 family membrane protein</fullName>
    </recommendedName>
</protein>
<evidence type="ECO:0000313" key="9">
    <source>
        <dbReference type="Proteomes" id="UP000004688"/>
    </source>
</evidence>
<dbReference type="Pfam" id="PF09335">
    <property type="entry name" value="VTT_dom"/>
    <property type="match status" value="1"/>
</dbReference>
<sequence>MNKKSAIASVLVVGLAVVAYLGWQGPLGFGDLAKPDAIKQMVADFGVFGPLAVIALMVLAVVMTPIPSAPIAMAAGAVFGQFAGAIYIVIGAEIGAIIAFFLARVLGRDVVRRWFGSGLDRGLLGSQNALMFAVFASRLMPFISFDLMSYAAGLSALKFWRFAIATVAGIIPASLFLTHFGGVLADGGGMSVLWASLALGGVTGFPLLYLAWRSRRQARVDDHAD</sequence>
<feature type="transmembrane region" description="Helical" evidence="6">
    <location>
        <begin position="123"/>
        <end position="147"/>
    </location>
</feature>
<comment type="subcellular location">
    <subcellularLocation>
        <location evidence="1 6">Cell membrane</location>
        <topology evidence="1 6">Multi-pass membrane protein</topology>
    </subcellularLocation>
</comment>
<dbReference type="PANTHER" id="PTHR12677:SF59">
    <property type="entry name" value="GOLGI APPARATUS MEMBRANE PROTEIN TVP38-RELATED"/>
    <property type="match status" value="1"/>
</dbReference>
<feature type="transmembrane region" description="Helical" evidence="6">
    <location>
        <begin position="78"/>
        <end position="103"/>
    </location>
</feature>
<dbReference type="KEGG" id="oar:OA238_c03440"/>
<dbReference type="STRING" id="391616.OA238_c03440"/>
<gene>
    <name evidence="8" type="ORF">OA238_c03440</name>
</gene>
<keyword evidence="5 6" id="KW-0472">Membrane</keyword>
<feature type="transmembrane region" description="Helical" evidence="6">
    <location>
        <begin position="192"/>
        <end position="212"/>
    </location>
</feature>
<feature type="transmembrane region" description="Helical" evidence="6">
    <location>
        <begin position="159"/>
        <end position="180"/>
    </location>
</feature>
<evidence type="ECO:0000256" key="6">
    <source>
        <dbReference type="RuleBase" id="RU366058"/>
    </source>
</evidence>
<evidence type="ECO:0000256" key="1">
    <source>
        <dbReference type="ARBA" id="ARBA00004651"/>
    </source>
</evidence>
<feature type="transmembrane region" description="Helical" evidence="6">
    <location>
        <begin position="45"/>
        <end position="66"/>
    </location>
</feature>
<dbReference type="GO" id="GO:0005886">
    <property type="term" value="C:plasma membrane"/>
    <property type="evidence" value="ECO:0007669"/>
    <property type="project" value="UniProtKB-SubCell"/>
</dbReference>
<organism evidence="8 9">
    <name type="scientific">Octadecabacter arcticus 238</name>
    <dbReference type="NCBI Taxonomy" id="391616"/>
    <lineage>
        <taxon>Bacteria</taxon>
        <taxon>Pseudomonadati</taxon>
        <taxon>Pseudomonadota</taxon>
        <taxon>Alphaproteobacteria</taxon>
        <taxon>Rhodobacterales</taxon>
        <taxon>Roseobacteraceae</taxon>
        <taxon>Octadecabacter</taxon>
    </lineage>
</organism>
<dbReference type="HOGENOM" id="CLU_038944_8_1_5"/>
<proteinExistence type="inferred from homology"/>
<dbReference type="AlphaFoldDB" id="M9REH3"/>
<name>M9REH3_9RHOB</name>
<evidence type="ECO:0000256" key="4">
    <source>
        <dbReference type="ARBA" id="ARBA00022989"/>
    </source>
</evidence>
<evidence type="ECO:0000259" key="7">
    <source>
        <dbReference type="Pfam" id="PF09335"/>
    </source>
</evidence>
<dbReference type="eggNOG" id="COG0398">
    <property type="taxonomic scope" value="Bacteria"/>
</dbReference>
<feature type="domain" description="VTT" evidence="7">
    <location>
        <begin position="66"/>
        <end position="181"/>
    </location>
</feature>
<dbReference type="OrthoDB" id="9812980at2"/>
<keyword evidence="9" id="KW-1185">Reference proteome</keyword>
<reference evidence="8 9" key="1">
    <citation type="journal article" date="2013" name="PLoS ONE">
        <title>Poles Apart: Arctic and Antarctic Octadecabacter strains Share High Genome Plasticity and a New Type of Xanthorhodopsin.</title>
        <authorList>
            <person name="Vollmers J."/>
            <person name="Voget S."/>
            <person name="Dietrich S."/>
            <person name="Gollnow K."/>
            <person name="Smits M."/>
            <person name="Meyer K."/>
            <person name="Brinkhoff T."/>
            <person name="Simon M."/>
            <person name="Daniel R."/>
        </authorList>
    </citation>
    <scope>NUCLEOTIDE SEQUENCE [LARGE SCALE GENOMIC DNA]</scope>
    <source>
        <strain evidence="8 9">238</strain>
    </source>
</reference>
<evidence type="ECO:0000256" key="5">
    <source>
        <dbReference type="ARBA" id="ARBA00023136"/>
    </source>
</evidence>
<keyword evidence="3 6" id="KW-0812">Transmembrane</keyword>
<dbReference type="Proteomes" id="UP000004688">
    <property type="component" value="Chromosome"/>
</dbReference>
<dbReference type="InterPro" id="IPR032816">
    <property type="entry name" value="VTT_dom"/>
</dbReference>
<keyword evidence="2 6" id="KW-1003">Cell membrane</keyword>
<accession>M9REH3</accession>
<dbReference type="EMBL" id="CP003742">
    <property type="protein sequence ID" value="AGI70597.1"/>
    <property type="molecule type" value="Genomic_DNA"/>
</dbReference>